<feature type="compositionally biased region" description="Basic and acidic residues" evidence="1">
    <location>
        <begin position="33"/>
        <end position="42"/>
    </location>
</feature>
<organism evidence="2">
    <name type="scientific">uncultured Solirubrobacteraceae bacterium</name>
    <dbReference type="NCBI Taxonomy" id="1162706"/>
    <lineage>
        <taxon>Bacteria</taxon>
        <taxon>Bacillati</taxon>
        <taxon>Actinomycetota</taxon>
        <taxon>Thermoleophilia</taxon>
        <taxon>Solirubrobacterales</taxon>
        <taxon>Solirubrobacteraceae</taxon>
        <taxon>environmental samples</taxon>
    </lineage>
</organism>
<proteinExistence type="predicted"/>
<feature type="compositionally biased region" description="Basic residues" evidence="1">
    <location>
        <begin position="23"/>
        <end position="32"/>
    </location>
</feature>
<dbReference type="EMBL" id="CADCVP010000202">
    <property type="protein sequence ID" value="CAA9500963.1"/>
    <property type="molecule type" value="Genomic_DNA"/>
</dbReference>
<evidence type="ECO:0000256" key="1">
    <source>
        <dbReference type="SAM" id="MobiDB-lite"/>
    </source>
</evidence>
<gene>
    <name evidence="2" type="ORF">AVDCRST_MAG69-1871</name>
</gene>
<sequence>WSASSDGGTYGLHPTRPPGVTRRPGRSGRIRRASADGLRRPR</sequence>
<feature type="non-terminal residue" evidence="2">
    <location>
        <position position="42"/>
    </location>
</feature>
<feature type="non-terminal residue" evidence="2">
    <location>
        <position position="1"/>
    </location>
</feature>
<reference evidence="2" key="1">
    <citation type="submission" date="2020-02" db="EMBL/GenBank/DDBJ databases">
        <authorList>
            <person name="Meier V. D."/>
        </authorList>
    </citation>
    <scope>NUCLEOTIDE SEQUENCE</scope>
    <source>
        <strain evidence="2">AVDCRST_MAG69</strain>
    </source>
</reference>
<accession>A0A6J4SJR0</accession>
<protein>
    <submittedName>
        <fullName evidence="2">Uncharacterized protein</fullName>
    </submittedName>
</protein>
<evidence type="ECO:0000313" key="2">
    <source>
        <dbReference type="EMBL" id="CAA9500963.1"/>
    </source>
</evidence>
<dbReference type="AlphaFoldDB" id="A0A6J4SJR0"/>
<name>A0A6J4SJR0_9ACTN</name>
<feature type="region of interest" description="Disordered" evidence="1">
    <location>
        <begin position="1"/>
        <end position="42"/>
    </location>
</feature>